<name>A0A552U8B4_9SPHN</name>
<feature type="compositionally biased region" description="Pro residues" evidence="1">
    <location>
        <begin position="121"/>
        <end position="132"/>
    </location>
</feature>
<dbReference type="Proteomes" id="UP000317894">
    <property type="component" value="Unassembled WGS sequence"/>
</dbReference>
<reference evidence="2 3" key="1">
    <citation type="submission" date="2019-07" db="EMBL/GenBank/DDBJ databases">
        <title>Novel species isolated from glacier.</title>
        <authorList>
            <person name="Liu Q."/>
            <person name="Xin Y.-H."/>
        </authorList>
    </citation>
    <scope>NUCLEOTIDE SEQUENCE [LARGE SCALE GENOMIC DNA]</scope>
    <source>
        <strain evidence="2 3">LB1R16</strain>
    </source>
</reference>
<accession>A0A552U8B4</accession>
<sequence length="1186" mass="126910">MAGRFASIADLIRSVRQGTLVSDARLFGELGDFTIDDGPDVAAALWRARAVRPEDMVVLDFTARGLRRQGDKLIRSEAGQPGVLIVTHQPQSIADGAYLDTTGQPEYSADTKLSGRETIPPSVPPVNPPVIPPGTENYTTPVPLRAAGPSRLAFTMPASEESLPLTLDALLDACRRWPLALDGAARPDGGTLTILEQWATVSTGLDFTLRGAREALAGALPPRLIAGLDAAAGRIASEQVASVRAKRPFVRRSLDAATTREVTALVSGTGEAVENTRAAATLYLNLASGARSATEFARAGIALEEATLLAPGLVALLQKPHEPSKYRTAIEMPWRLIGSPLADAGFTHATQPVTHGNRTELWHTRMGERSPTRGGVRIDERATSKFRYLWSPDYPAPSLGPTFSLDGKDRQMIVKLTAGYDEKNAIGGADFKPRAVNARRVMLSALGGQLEADRRWTTRPPGVDMMAWTHKLSQGRDSFVRVEYAGFLFPFGHAATLVKISERKFEWRGGAAAKDRVAVLRQRFFLIIREKSRTYPDGAPQPEQGRTMPFARVDVMLDVTPDLAQPGKAADQALVAGFYNADILKRMAFWPAPLSNPSVVFNFPLVGVDDAGNRVSFAMPLMFVSEVVNIAGKIEQVRSHYNGAPRLARRTADTRGALIRFAPARSGATDVDMPTNAIVFESELPSTGVPPGQSTTLQQQPIVKSATIRLAGAERLTGQAIIPEVEFDPVYIAHGFGEANKGELFLKLTTPKVLGFGASGTGSDAVGGVAAPSLNPSKLSAAHGVMSGLSDFTDGLFKPVDFFPDAKLLGFFSLKDILKPVVALGPESPQLTSTDFPAVAPKPAGVETIFRLGQQLPNSSIPALITNADGAKSRLDLTSVMRVYAGAVPPEQSVEGIITNFKINLAGCIIIHFDRLRFLKKSGAKPDVDVDLNPDTGVTFGGPLEFMNRLKDFIPANGFSDPPDLQVTPQGITAGYSLGLPNVQVGVLSLSNITLGAAFSLPFTGGAPTARFNFAERHNTFNLTVSLLGGGGFFAIVVGADGIKEIEAQLDFGAQVAIDLGVASGSVYIKAGFYFHYALSPERIEFEGFVELGGRLSVLGLISVSLTFHLSLAYEAIEDGTKSDGTPAKRSRLFGQATLVVEIEILFFSASVKVKVEKTFVGSDADPSFAQLIDRDAWTDYCSAYA</sequence>
<keyword evidence="3" id="KW-1185">Reference proteome</keyword>
<feature type="region of interest" description="Disordered" evidence="1">
    <location>
        <begin position="107"/>
        <end position="132"/>
    </location>
</feature>
<dbReference type="OrthoDB" id="516973at2"/>
<gene>
    <name evidence="2" type="ORF">FMM06_12175</name>
</gene>
<protein>
    <submittedName>
        <fullName evidence="2">Uncharacterized protein</fullName>
    </submittedName>
</protein>
<evidence type="ECO:0000256" key="1">
    <source>
        <dbReference type="SAM" id="MobiDB-lite"/>
    </source>
</evidence>
<evidence type="ECO:0000313" key="3">
    <source>
        <dbReference type="Proteomes" id="UP000317894"/>
    </source>
</evidence>
<evidence type="ECO:0000313" key="2">
    <source>
        <dbReference type="EMBL" id="TRW14458.1"/>
    </source>
</evidence>
<dbReference type="RefSeq" id="WP_144237663.1">
    <property type="nucleotide sequence ID" value="NZ_VJWA01000002.1"/>
</dbReference>
<dbReference type="EMBL" id="VJWA01000002">
    <property type="protein sequence ID" value="TRW14458.1"/>
    <property type="molecule type" value="Genomic_DNA"/>
</dbReference>
<organism evidence="2 3">
    <name type="scientific">Glacieibacterium frigidum</name>
    <dbReference type="NCBI Taxonomy" id="2593303"/>
    <lineage>
        <taxon>Bacteria</taxon>
        <taxon>Pseudomonadati</taxon>
        <taxon>Pseudomonadota</taxon>
        <taxon>Alphaproteobacteria</taxon>
        <taxon>Sphingomonadales</taxon>
        <taxon>Sphingosinicellaceae</taxon>
        <taxon>Glacieibacterium</taxon>
    </lineage>
</organism>
<dbReference type="AlphaFoldDB" id="A0A552U8B4"/>
<comment type="caution">
    <text evidence="2">The sequence shown here is derived from an EMBL/GenBank/DDBJ whole genome shotgun (WGS) entry which is preliminary data.</text>
</comment>
<proteinExistence type="predicted"/>